<dbReference type="AlphaFoldDB" id="A0AAV3P802"/>
<evidence type="ECO:0000313" key="2">
    <source>
        <dbReference type="Proteomes" id="UP001454036"/>
    </source>
</evidence>
<organism evidence="1 2">
    <name type="scientific">Lithospermum erythrorhizon</name>
    <name type="common">Purple gromwell</name>
    <name type="synonym">Lithospermum officinale var. erythrorhizon</name>
    <dbReference type="NCBI Taxonomy" id="34254"/>
    <lineage>
        <taxon>Eukaryota</taxon>
        <taxon>Viridiplantae</taxon>
        <taxon>Streptophyta</taxon>
        <taxon>Embryophyta</taxon>
        <taxon>Tracheophyta</taxon>
        <taxon>Spermatophyta</taxon>
        <taxon>Magnoliopsida</taxon>
        <taxon>eudicotyledons</taxon>
        <taxon>Gunneridae</taxon>
        <taxon>Pentapetalae</taxon>
        <taxon>asterids</taxon>
        <taxon>lamiids</taxon>
        <taxon>Boraginales</taxon>
        <taxon>Boraginaceae</taxon>
        <taxon>Boraginoideae</taxon>
        <taxon>Lithospermeae</taxon>
        <taxon>Lithospermum</taxon>
    </lineage>
</organism>
<proteinExistence type="predicted"/>
<sequence>MELRKLRQPKEFFFAKSGEFITLKIPQLPPNQNSHELQSLAQVGVDEGTFEGDTVLENDDDVFGMGMDVVWILEGEGVGFRFWRRE</sequence>
<keyword evidence="2" id="KW-1185">Reference proteome</keyword>
<name>A0AAV3P802_LITER</name>
<protein>
    <submittedName>
        <fullName evidence="1">Uncharacterized protein</fullName>
    </submittedName>
</protein>
<evidence type="ECO:0000313" key="1">
    <source>
        <dbReference type="EMBL" id="GAA0147257.1"/>
    </source>
</evidence>
<dbReference type="EMBL" id="BAABME010001056">
    <property type="protein sequence ID" value="GAA0147257.1"/>
    <property type="molecule type" value="Genomic_DNA"/>
</dbReference>
<gene>
    <name evidence="1" type="ORF">LIER_07002</name>
</gene>
<dbReference type="Proteomes" id="UP001454036">
    <property type="component" value="Unassembled WGS sequence"/>
</dbReference>
<comment type="caution">
    <text evidence="1">The sequence shown here is derived from an EMBL/GenBank/DDBJ whole genome shotgun (WGS) entry which is preliminary data.</text>
</comment>
<accession>A0AAV3P802</accession>
<reference evidence="1 2" key="1">
    <citation type="submission" date="2024-01" db="EMBL/GenBank/DDBJ databases">
        <title>The complete chloroplast genome sequence of Lithospermum erythrorhizon: insights into the phylogenetic relationship among Boraginaceae species and the maternal lineages of purple gromwells.</title>
        <authorList>
            <person name="Okada T."/>
            <person name="Watanabe K."/>
        </authorList>
    </citation>
    <scope>NUCLEOTIDE SEQUENCE [LARGE SCALE GENOMIC DNA]</scope>
</reference>